<dbReference type="RefSeq" id="WP_343195024.1">
    <property type="nucleotide sequence ID" value="NZ_JBCIVJ010000046.1"/>
</dbReference>
<dbReference type="Proteomes" id="UP001411173">
    <property type="component" value="Unassembled WGS sequence"/>
</dbReference>
<dbReference type="EMBL" id="JBCIVJ010000046">
    <property type="protein sequence ID" value="MEN0582292.1"/>
    <property type="molecule type" value="Genomic_DNA"/>
</dbReference>
<dbReference type="InterPro" id="IPR015287">
    <property type="entry name" value="Colicin_D_immunity_dom"/>
</dbReference>
<comment type="caution">
    <text evidence="2">The sequence shown here is derived from an EMBL/GenBank/DDBJ whole genome shotgun (WGS) entry which is preliminary data.</text>
</comment>
<keyword evidence="3" id="KW-1185">Reference proteome</keyword>
<name>A0ABU9VC82_9ENTR</name>
<reference evidence="2 3" key="1">
    <citation type="submission" date="2024-02" db="EMBL/GenBank/DDBJ databases">
        <title>Whole genome of MDR Enterobacteriaceae from southern Thailand.</title>
        <authorList>
            <person name="Surachat K."/>
        </authorList>
    </citation>
    <scope>NUCLEOTIDE SEQUENCE [LARGE SCALE GENOMIC DNA]</scope>
    <source>
        <strain evidence="2 3">PSU_29</strain>
    </source>
</reference>
<evidence type="ECO:0000313" key="3">
    <source>
        <dbReference type="Proteomes" id="UP001411173"/>
    </source>
</evidence>
<evidence type="ECO:0000313" key="2">
    <source>
        <dbReference type="EMBL" id="MEN0582292.1"/>
    </source>
</evidence>
<sequence>MSFNQNESAILNLIDAFTLGQIAAPDFEQKYSVAWRTYRDSSDIKNADIVTQRFFDSVFSLVDSYCSDPELIDEDDLNDDELLNEVSNLKRSWENAKLA</sequence>
<dbReference type="Pfam" id="PF09204">
    <property type="entry name" value="Colicin_immun"/>
    <property type="match status" value="1"/>
</dbReference>
<proteinExistence type="predicted"/>
<protein>
    <submittedName>
        <fullName evidence="2">Colicin immunity domain-containing protein</fullName>
    </submittedName>
</protein>
<organism evidence="2 3">
    <name type="scientific">Phytobacter palmae</name>
    <dbReference type="NCBI Taxonomy" id="1855371"/>
    <lineage>
        <taxon>Bacteria</taxon>
        <taxon>Pseudomonadati</taxon>
        <taxon>Pseudomonadota</taxon>
        <taxon>Gammaproteobacteria</taxon>
        <taxon>Enterobacterales</taxon>
        <taxon>Enterobacteriaceae</taxon>
        <taxon>Phytobacter</taxon>
    </lineage>
</organism>
<dbReference type="Gene3D" id="1.20.120.650">
    <property type="entry name" value="Colicin D"/>
    <property type="match status" value="1"/>
</dbReference>
<accession>A0ABU9VC82</accession>
<gene>
    <name evidence="2" type="ORF">AAIG39_25315</name>
</gene>
<dbReference type="InterPro" id="IPR036471">
    <property type="entry name" value="Colicin_D_sf"/>
</dbReference>
<evidence type="ECO:0000259" key="1">
    <source>
        <dbReference type="Pfam" id="PF09204"/>
    </source>
</evidence>
<feature type="domain" description="Colicin D immunity protein" evidence="1">
    <location>
        <begin position="10"/>
        <end position="88"/>
    </location>
</feature>